<comment type="caution">
    <text evidence="1">The sequence shown here is derived from an EMBL/GenBank/DDBJ whole genome shotgun (WGS) entry which is preliminary data.</text>
</comment>
<keyword evidence="1" id="KW-0282">Flagellum</keyword>
<dbReference type="Proteomes" id="UP000011623">
    <property type="component" value="Unassembled WGS sequence"/>
</dbReference>
<dbReference type="PANTHER" id="PTHR42200">
    <property type="entry name" value="ARCHAEAL FLAGELLA-RELATED PROTEIN F-RELATED"/>
    <property type="match status" value="1"/>
</dbReference>
<keyword evidence="2" id="KW-1185">Reference proteome</keyword>
<proteinExistence type="predicted"/>
<dbReference type="EMBL" id="AOLW01000008">
    <property type="protein sequence ID" value="EMA25126.1"/>
    <property type="molecule type" value="Genomic_DNA"/>
</dbReference>
<dbReference type="GO" id="GO:0097588">
    <property type="term" value="P:archaeal or bacterial-type flagellum-dependent cell motility"/>
    <property type="evidence" value="ECO:0007669"/>
    <property type="project" value="InterPro"/>
</dbReference>
<dbReference type="Gene3D" id="2.60.40.10">
    <property type="entry name" value="Immunoglobulins"/>
    <property type="match status" value="1"/>
</dbReference>
<reference evidence="1 2" key="1">
    <citation type="journal article" date="2014" name="PLoS Genet.">
        <title>Phylogenetically driven sequencing of extremely halophilic archaea reveals strategies for static and dynamic osmo-response.</title>
        <authorList>
            <person name="Becker E.A."/>
            <person name="Seitzer P.M."/>
            <person name="Tritt A."/>
            <person name="Larsen D."/>
            <person name="Krusor M."/>
            <person name="Yao A.I."/>
            <person name="Wu D."/>
            <person name="Madern D."/>
            <person name="Eisen J.A."/>
            <person name="Darling A.E."/>
            <person name="Facciotti M.T."/>
        </authorList>
    </citation>
    <scope>NUCLEOTIDE SEQUENCE [LARGE SCALE GENOMIC DNA]</scope>
    <source>
        <strain evidence="1 2">JCM 13557</strain>
    </source>
</reference>
<name>M0KV67_9EURY</name>
<dbReference type="PATRIC" id="fig|1227452.3.peg.702"/>
<dbReference type="Pfam" id="PF01917">
    <property type="entry name" value="Flagellin_arch-type"/>
    <property type="match status" value="1"/>
</dbReference>
<keyword evidence="1" id="KW-0966">Cell projection</keyword>
<dbReference type="AlphaFoldDB" id="M0KV67"/>
<dbReference type="RefSeq" id="WP_008307845.1">
    <property type="nucleotide sequence ID" value="NZ_AOLW01000008.1"/>
</dbReference>
<organism evidence="1 2">
    <name type="scientific">Haloarcula amylolytica JCM 13557</name>
    <dbReference type="NCBI Taxonomy" id="1227452"/>
    <lineage>
        <taxon>Archaea</taxon>
        <taxon>Methanobacteriati</taxon>
        <taxon>Methanobacteriota</taxon>
        <taxon>Stenosarchaea group</taxon>
        <taxon>Halobacteria</taxon>
        <taxon>Halobacteriales</taxon>
        <taxon>Haloarculaceae</taxon>
        <taxon>Haloarcula</taxon>
    </lineage>
</organism>
<dbReference type="GO" id="GO:0005198">
    <property type="term" value="F:structural molecule activity"/>
    <property type="evidence" value="ECO:0007669"/>
    <property type="project" value="InterPro"/>
</dbReference>
<dbReference type="InterPro" id="IPR002774">
    <property type="entry name" value="Flagellin_arc-type"/>
</dbReference>
<gene>
    <name evidence="1" type="ORF">C442_03537</name>
</gene>
<keyword evidence="1" id="KW-0969">Cilium</keyword>
<dbReference type="PANTHER" id="PTHR42200:SF2">
    <property type="entry name" value="ARCHAEAL FLAGELLA-RELATED PROTEIN F"/>
    <property type="match status" value="1"/>
</dbReference>
<protein>
    <submittedName>
        <fullName evidence="1">Flagella-like protein G</fullName>
    </submittedName>
</protein>
<sequence>MASVSVSHLILFIASMAIAASVAGVFTSSIGELSNAVSEQGLDVSSDVRTDVEIISDSGSDTIYDSGANTITVHVKNTGSETLAPVPGQIDVFVDGTFATDYTVTLEPDGGNSWRPGEVVRIEINRNLDLNSDHRLKLIVNGDEEVFEFNT</sequence>
<dbReference type="InterPro" id="IPR013783">
    <property type="entry name" value="Ig-like_fold"/>
</dbReference>
<evidence type="ECO:0000313" key="1">
    <source>
        <dbReference type="EMBL" id="EMA25126.1"/>
    </source>
</evidence>
<accession>M0KV67</accession>
<evidence type="ECO:0000313" key="2">
    <source>
        <dbReference type="Proteomes" id="UP000011623"/>
    </source>
</evidence>